<evidence type="ECO:0000256" key="5">
    <source>
        <dbReference type="ARBA" id="ARBA00022989"/>
    </source>
</evidence>
<evidence type="ECO:0000256" key="1">
    <source>
        <dbReference type="ARBA" id="ARBA00004477"/>
    </source>
</evidence>
<feature type="transmembrane region" description="Helical" evidence="7">
    <location>
        <begin position="373"/>
        <end position="392"/>
    </location>
</feature>
<dbReference type="Proteomes" id="UP000031036">
    <property type="component" value="Unassembled WGS sequence"/>
</dbReference>
<feature type="transmembrane region" description="Helical" evidence="7">
    <location>
        <begin position="429"/>
        <end position="446"/>
    </location>
</feature>
<dbReference type="PANTHER" id="PTHR45965">
    <property type="entry name" value="INACTIVE RHOMBOID PROTEIN"/>
    <property type="match status" value="1"/>
</dbReference>
<feature type="transmembrane region" description="Helical" evidence="7">
    <location>
        <begin position="12"/>
        <end position="33"/>
    </location>
</feature>
<feature type="domain" description="Peptidase S54 rhomboid" evidence="8">
    <location>
        <begin position="307"/>
        <end position="443"/>
    </location>
</feature>
<dbReference type="Gene3D" id="1.20.1540.10">
    <property type="entry name" value="Rhomboid-like"/>
    <property type="match status" value="1"/>
</dbReference>
<dbReference type="GO" id="GO:0005789">
    <property type="term" value="C:endoplasmic reticulum membrane"/>
    <property type="evidence" value="ECO:0007669"/>
    <property type="project" value="UniProtKB-SubCell"/>
</dbReference>
<feature type="transmembrane region" description="Helical" evidence="7">
    <location>
        <begin position="404"/>
        <end position="423"/>
    </location>
</feature>
<accession>A0A0B2VEV7</accession>
<dbReference type="OMA" id="APFEWDK"/>
<evidence type="ECO:0000256" key="7">
    <source>
        <dbReference type="SAM" id="Phobius"/>
    </source>
</evidence>
<dbReference type="InterPro" id="IPR051512">
    <property type="entry name" value="Inactive_Rhomboid"/>
</dbReference>
<dbReference type="GO" id="GO:0050708">
    <property type="term" value="P:regulation of protein secretion"/>
    <property type="evidence" value="ECO:0007669"/>
    <property type="project" value="TreeGrafter"/>
</dbReference>
<comment type="similarity">
    <text evidence="2">Belongs to the peptidase S54 family.</text>
</comment>
<proteinExistence type="inferred from homology"/>
<gene>
    <name evidence="9" type="primary">rhbdf1</name>
    <name evidence="9" type="ORF">Tcan_18288</name>
</gene>
<dbReference type="InterPro" id="IPR035952">
    <property type="entry name" value="Rhomboid-like_sf"/>
</dbReference>
<evidence type="ECO:0000256" key="4">
    <source>
        <dbReference type="ARBA" id="ARBA00022824"/>
    </source>
</evidence>
<evidence type="ECO:0000256" key="6">
    <source>
        <dbReference type="ARBA" id="ARBA00023136"/>
    </source>
</evidence>
<reference evidence="9 10" key="1">
    <citation type="submission" date="2014-11" db="EMBL/GenBank/DDBJ databases">
        <title>Genetic blueprint of the zoonotic pathogen Toxocara canis.</title>
        <authorList>
            <person name="Zhu X.-Q."/>
            <person name="Korhonen P.K."/>
            <person name="Cai H."/>
            <person name="Young N.D."/>
            <person name="Nejsum P."/>
            <person name="von Samson-Himmelstjerna G."/>
            <person name="Boag P.R."/>
            <person name="Tan P."/>
            <person name="Li Q."/>
            <person name="Min J."/>
            <person name="Yang Y."/>
            <person name="Wang X."/>
            <person name="Fang X."/>
            <person name="Hall R.S."/>
            <person name="Hofmann A."/>
            <person name="Sternberg P.W."/>
            <person name="Jex A.R."/>
            <person name="Gasser R.B."/>
        </authorList>
    </citation>
    <scope>NUCLEOTIDE SEQUENCE [LARGE SCALE GENOMIC DNA]</scope>
    <source>
        <strain evidence="9">PN_DK_2014</strain>
    </source>
</reference>
<keyword evidence="10" id="KW-1185">Reference proteome</keyword>
<keyword evidence="6 7" id="KW-0472">Membrane</keyword>
<feature type="transmembrane region" description="Helical" evidence="7">
    <location>
        <begin position="458"/>
        <end position="480"/>
    </location>
</feature>
<dbReference type="GO" id="GO:0042058">
    <property type="term" value="P:regulation of epidermal growth factor receptor signaling pathway"/>
    <property type="evidence" value="ECO:0007669"/>
    <property type="project" value="TreeGrafter"/>
</dbReference>
<evidence type="ECO:0000313" key="9">
    <source>
        <dbReference type="EMBL" id="KHN79989.1"/>
    </source>
</evidence>
<comment type="subcellular location">
    <subcellularLocation>
        <location evidence="1">Endoplasmic reticulum membrane</location>
        <topology evidence="1">Multi-pass membrane protein</topology>
    </subcellularLocation>
</comment>
<dbReference type="STRING" id="6265.A0A0B2VEV7"/>
<dbReference type="Pfam" id="PF01694">
    <property type="entry name" value="Rhomboid"/>
    <property type="match status" value="1"/>
</dbReference>
<keyword evidence="3 7" id="KW-0812">Transmembrane</keyword>
<dbReference type="AlphaFoldDB" id="A0A0B2VEV7"/>
<keyword evidence="5 7" id="KW-1133">Transmembrane helix</keyword>
<evidence type="ECO:0000256" key="2">
    <source>
        <dbReference type="ARBA" id="ARBA00009045"/>
    </source>
</evidence>
<feature type="transmembrane region" description="Helical" evidence="7">
    <location>
        <begin position="312"/>
        <end position="336"/>
    </location>
</feature>
<dbReference type="GO" id="GO:0004252">
    <property type="term" value="F:serine-type endopeptidase activity"/>
    <property type="evidence" value="ECO:0007669"/>
    <property type="project" value="InterPro"/>
</dbReference>
<dbReference type="PANTHER" id="PTHR45965:SF3">
    <property type="entry name" value="INACTIVE RHOMBOID PROTEIN 1"/>
    <property type="match status" value="1"/>
</dbReference>
<evidence type="ECO:0000259" key="8">
    <source>
        <dbReference type="Pfam" id="PF01694"/>
    </source>
</evidence>
<organism evidence="9 10">
    <name type="scientific">Toxocara canis</name>
    <name type="common">Canine roundworm</name>
    <dbReference type="NCBI Taxonomy" id="6265"/>
    <lineage>
        <taxon>Eukaryota</taxon>
        <taxon>Metazoa</taxon>
        <taxon>Ecdysozoa</taxon>
        <taxon>Nematoda</taxon>
        <taxon>Chromadorea</taxon>
        <taxon>Rhabditida</taxon>
        <taxon>Spirurina</taxon>
        <taxon>Ascaridomorpha</taxon>
        <taxon>Ascaridoidea</taxon>
        <taxon>Toxocaridae</taxon>
        <taxon>Toxocara</taxon>
    </lineage>
</organism>
<sequence length="515" mass="58256">MALKELLFRPYFTYWVTCVQVLVSIITIFTYGFGPIGFGRVERTADVLHSTVTLKHVSVYELENLWLGPKFSDLVHLGATFAPCMRHDPRIYAQIEADRALENETGCCVYNDGTGCFQTGEDTCPSDLVHLGATFAPCMRHDPRIYAQIEADRALENETGCCVYNDGTGCFQTGEDTCPKVIASLVKWKVGATGPDGRTSGAVCGQDPRYCKDPPSVDPFEWPDDITKWPQCHRSASQIPENEKHLQCEITGRPCCIQLHGQCRITTRDYCDFVQGYFHENATLCSQVSCLGEVCGMLPFMHKDQPDQFYRLFIPIFLHAGIIHCAITVVVQWYYMRDLEKLIGWARMAIVYMGAGIGGSLASAIFLPYRPEVGPAGSHIGIFAAMYTDIIYNWKLIQRPWHALRELMMFTTVLFLVGLLPWIDNWAHLFGFIFGLLISLATFPYIQSADNDRTWRLVVVCACLAIAFALFILLLVVFYLRSDFDCPFCEYFNCIPFTDHLCDNQGLRLQSWLPI</sequence>
<dbReference type="FunFam" id="1.20.1540.10:FF:000025">
    <property type="entry name" value="Putative rhomboid family"/>
    <property type="match status" value="1"/>
</dbReference>
<dbReference type="SUPFAM" id="SSF144091">
    <property type="entry name" value="Rhomboid-like"/>
    <property type="match status" value="1"/>
</dbReference>
<dbReference type="InterPro" id="IPR022764">
    <property type="entry name" value="Peptidase_S54_rhomboid_dom"/>
</dbReference>
<name>A0A0B2VEV7_TOXCA</name>
<dbReference type="EMBL" id="JPKZ01001800">
    <property type="protein sequence ID" value="KHN79989.1"/>
    <property type="molecule type" value="Genomic_DNA"/>
</dbReference>
<evidence type="ECO:0000256" key="3">
    <source>
        <dbReference type="ARBA" id="ARBA00022692"/>
    </source>
</evidence>
<evidence type="ECO:0000313" key="10">
    <source>
        <dbReference type="Proteomes" id="UP000031036"/>
    </source>
</evidence>
<feature type="transmembrane region" description="Helical" evidence="7">
    <location>
        <begin position="348"/>
        <end position="367"/>
    </location>
</feature>
<dbReference type="OrthoDB" id="2146116at2759"/>
<keyword evidence="4" id="KW-0256">Endoplasmic reticulum</keyword>
<comment type="caution">
    <text evidence="9">The sequence shown here is derived from an EMBL/GenBank/DDBJ whole genome shotgun (WGS) entry which is preliminary data.</text>
</comment>
<protein>
    <submittedName>
        <fullName evidence="9">Inactive rhomboid protein 1</fullName>
    </submittedName>
</protein>